<evidence type="ECO:0000256" key="4">
    <source>
        <dbReference type="ARBA" id="ARBA00023033"/>
    </source>
</evidence>
<protein>
    <recommendedName>
        <fullName evidence="5">FAD-binding domain-containing protein</fullName>
    </recommendedName>
</protein>
<dbReference type="SUPFAM" id="SSF51905">
    <property type="entry name" value="FAD/NAD(P)-binding domain"/>
    <property type="match status" value="1"/>
</dbReference>
<organism evidence="6 7">
    <name type="scientific">Gnomoniopsis smithogilvyi</name>
    <dbReference type="NCBI Taxonomy" id="1191159"/>
    <lineage>
        <taxon>Eukaryota</taxon>
        <taxon>Fungi</taxon>
        <taxon>Dikarya</taxon>
        <taxon>Ascomycota</taxon>
        <taxon>Pezizomycotina</taxon>
        <taxon>Sordariomycetes</taxon>
        <taxon>Sordariomycetidae</taxon>
        <taxon>Diaporthales</taxon>
        <taxon>Gnomoniaceae</taxon>
        <taxon>Gnomoniopsis</taxon>
    </lineage>
</organism>
<evidence type="ECO:0000256" key="2">
    <source>
        <dbReference type="ARBA" id="ARBA00022827"/>
    </source>
</evidence>
<dbReference type="PANTHER" id="PTHR46972">
    <property type="entry name" value="MONOOXYGENASE ASQM-RELATED"/>
    <property type="match status" value="1"/>
</dbReference>
<keyword evidence="1" id="KW-0285">Flavoprotein</keyword>
<name>A0A9W8YQW0_9PEZI</name>
<accession>A0A9W8YQW0</accession>
<evidence type="ECO:0000256" key="3">
    <source>
        <dbReference type="ARBA" id="ARBA00023002"/>
    </source>
</evidence>
<dbReference type="PRINTS" id="PR00420">
    <property type="entry name" value="RNGMNOXGNASE"/>
</dbReference>
<dbReference type="AlphaFoldDB" id="A0A9W8YQW0"/>
<dbReference type="OrthoDB" id="655030at2759"/>
<keyword evidence="4" id="KW-0503">Monooxygenase</keyword>
<keyword evidence="7" id="KW-1185">Reference proteome</keyword>
<comment type="caution">
    <text evidence="6">The sequence shown here is derived from an EMBL/GenBank/DDBJ whole genome shotgun (WGS) entry which is preliminary data.</text>
</comment>
<proteinExistence type="predicted"/>
<sequence>MDSHIDPRIAIAGGGPAALTLGALLHQHNIPFTIIELRAKPTAAELDQPSGMLDLHVESGQAAIRACGLWDEFLPLTADCEESMVIADKEGTVLHADEGGLASRPEISRHNITRLMLEIVPPEAIQWNTKIVSARRDEGTGKTTLELQTGAGQNILETFDLVVGADGAWSKVRALLTDVRPEPSKLHYVTLIIKNISTRFPELAQRVGKGTYMALANGHGLASQRGAQDSAMITFFINHTDVGIDDVAKKLADLTAAELRQALLEDDRFFGEYGLKLKELANTAFDEEIKEKGAGARLDLKPLVGLPAGCQWESKSGVTLIGDAAHVMLPTAGEGVNCAMWDALDLSEVIRQAWEQAHNAQGTFKAVLDPLVRDFEEKMLTRSGEFSREAAGNAEMMFGKDGAQGMMNFMAEAFRNAPPGLETVG</sequence>
<dbReference type="InterPro" id="IPR002938">
    <property type="entry name" value="FAD-bd"/>
</dbReference>
<feature type="domain" description="FAD-binding" evidence="5">
    <location>
        <begin position="9"/>
        <end position="236"/>
    </location>
</feature>
<dbReference type="GO" id="GO:0004497">
    <property type="term" value="F:monooxygenase activity"/>
    <property type="evidence" value="ECO:0007669"/>
    <property type="project" value="UniProtKB-KW"/>
</dbReference>
<dbReference type="Gene3D" id="3.50.50.60">
    <property type="entry name" value="FAD/NAD(P)-binding domain"/>
    <property type="match status" value="1"/>
</dbReference>
<evidence type="ECO:0000256" key="1">
    <source>
        <dbReference type="ARBA" id="ARBA00022630"/>
    </source>
</evidence>
<evidence type="ECO:0000313" key="7">
    <source>
        <dbReference type="Proteomes" id="UP001140453"/>
    </source>
</evidence>
<evidence type="ECO:0000259" key="5">
    <source>
        <dbReference type="Pfam" id="PF01494"/>
    </source>
</evidence>
<gene>
    <name evidence="6" type="ORF">N0V93_006498</name>
</gene>
<dbReference type="GO" id="GO:0071949">
    <property type="term" value="F:FAD binding"/>
    <property type="evidence" value="ECO:0007669"/>
    <property type="project" value="InterPro"/>
</dbReference>
<keyword evidence="3" id="KW-0560">Oxidoreductase</keyword>
<dbReference type="EMBL" id="JAPEVB010000004">
    <property type="protein sequence ID" value="KAJ4389036.1"/>
    <property type="molecule type" value="Genomic_DNA"/>
</dbReference>
<reference evidence="6" key="1">
    <citation type="submission" date="2022-10" db="EMBL/GenBank/DDBJ databases">
        <title>Tapping the CABI collections for fungal endophytes: first genome assemblies for Collariella, Neodidymelliopsis, Ascochyta clinopodiicola, Didymella pomorum, Didymosphaeria variabile, Neocosmospora piperis and Neocucurbitaria cava.</title>
        <authorList>
            <person name="Hill R."/>
        </authorList>
    </citation>
    <scope>NUCLEOTIDE SEQUENCE</scope>
    <source>
        <strain evidence="6">IMI 355082</strain>
    </source>
</reference>
<dbReference type="PANTHER" id="PTHR46972:SF1">
    <property type="entry name" value="FAD DEPENDENT OXIDOREDUCTASE DOMAIN-CONTAINING PROTEIN"/>
    <property type="match status" value="1"/>
</dbReference>
<dbReference type="Pfam" id="PF01494">
    <property type="entry name" value="FAD_binding_3"/>
    <property type="match status" value="2"/>
</dbReference>
<dbReference type="InterPro" id="IPR036188">
    <property type="entry name" value="FAD/NAD-bd_sf"/>
</dbReference>
<dbReference type="Proteomes" id="UP001140453">
    <property type="component" value="Unassembled WGS sequence"/>
</dbReference>
<feature type="domain" description="FAD-binding" evidence="5">
    <location>
        <begin position="317"/>
        <end position="351"/>
    </location>
</feature>
<keyword evidence="2" id="KW-0274">FAD</keyword>
<evidence type="ECO:0000313" key="6">
    <source>
        <dbReference type="EMBL" id="KAJ4389036.1"/>
    </source>
</evidence>